<dbReference type="EMBL" id="JAOTEN010000002">
    <property type="protein sequence ID" value="MCU7614128.1"/>
    <property type="molecule type" value="Genomic_DNA"/>
</dbReference>
<comment type="caution">
    <text evidence="2">The sequence shown here is derived from an EMBL/GenBank/DDBJ whole genome shotgun (WGS) entry which is preliminary data.</text>
</comment>
<dbReference type="Proteomes" id="UP001208114">
    <property type="component" value="Unassembled WGS sequence"/>
</dbReference>
<name>A0ABT2VVV1_9FLAO</name>
<proteinExistence type="predicted"/>
<organism evidence="2 3">
    <name type="scientific">Chryseobacterium gilvum</name>
    <dbReference type="NCBI Taxonomy" id="2976534"/>
    <lineage>
        <taxon>Bacteria</taxon>
        <taxon>Pseudomonadati</taxon>
        <taxon>Bacteroidota</taxon>
        <taxon>Flavobacteriia</taxon>
        <taxon>Flavobacteriales</taxon>
        <taxon>Weeksellaceae</taxon>
        <taxon>Chryseobacterium group</taxon>
        <taxon>Chryseobacterium</taxon>
    </lineage>
</organism>
<keyword evidence="3" id="KW-1185">Reference proteome</keyword>
<feature type="signal peptide" evidence="1">
    <location>
        <begin position="1"/>
        <end position="18"/>
    </location>
</feature>
<gene>
    <name evidence="2" type="ORF">N0B16_06730</name>
</gene>
<accession>A0ABT2VVV1</accession>
<protein>
    <submittedName>
        <fullName evidence="2">Uncharacterized protein</fullName>
    </submittedName>
</protein>
<evidence type="ECO:0000313" key="2">
    <source>
        <dbReference type="EMBL" id="MCU7614128.1"/>
    </source>
</evidence>
<feature type="chain" id="PRO_5047333098" evidence="1">
    <location>
        <begin position="19"/>
        <end position="532"/>
    </location>
</feature>
<dbReference type="RefSeq" id="WP_262990018.1">
    <property type="nucleotide sequence ID" value="NZ_JAOTEN010000002.1"/>
</dbReference>
<evidence type="ECO:0000256" key="1">
    <source>
        <dbReference type="SAM" id="SignalP"/>
    </source>
</evidence>
<reference evidence="3" key="1">
    <citation type="submission" date="2023-07" db="EMBL/GenBank/DDBJ databases">
        <title>Chryseobacterium sp. GMJ5 Genome sequencing and assembly.</title>
        <authorList>
            <person name="Jung Y."/>
        </authorList>
    </citation>
    <scope>NUCLEOTIDE SEQUENCE [LARGE SCALE GENOMIC DNA]</scope>
    <source>
        <strain evidence="3">GMJ5</strain>
    </source>
</reference>
<keyword evidence="1" id="KW-0732">Signal</keyword>
<evidence type="ECO:0000313" key="3">
    <source>
        <dbReference type="Proteomes" id="UP001208114"/>
    </source>
</evidence>
<sequence length="532" mass="55417">MKRNLFLLALCASYTIYAQTGNVGINTFTPGSTLTLNGSFAATYKKVTANYTMTSTDYYLTVENAANTTITLPVVATANPTIQGRDYHIKNTGSGTVTIVANGTERFDNQSGSSITSITLASGEYVHLISTGIAAISTTTAQWEVAVVGSGQNVEPWNNVATGTAATNNTQNIYQMGNVYVGTATVPVGLSGNTKFNLTTTANPASFDRYTTGAGNFSTLFLRKSNNTTLGTNTFVPDGEGTGRIVFQGANGTDFGNLSGGSEVRGIAAGNQSATNSGSKLTFHTTALNNLTSNERMRIDENGFAGINTTSPNNNLVVRASAASNGIAIDYNANNINSQILNFRRGRGTEAVPTGSGFGDALGAVNFSPYDGTTYTPSASFRAQASENQGTGELGTELQWWTTPVNSATMIKRATLTEAGNLGIGTATPTATVDVVGSFSANIRTLTTGTVADNDYTVLVGGNISLPAPSATNTRRIYYLVNNSATSRTITGTFKDAGNGAAAGSFILTNTAEGKAITVQSDGTAWWIISRN</sequence>